<dbReference type="EMBL" id="FOHB01000002">
    <property type="protein sequence ID" value="SER97066.1"/>
    <property type="molecule type" value="Genomic_DNA"/>
</dbReference>
<gene>
    <name evidence="2" type="ORF">SAMN05216199_1633</name>
</gene>
<feature type="transmembrane region" description="Helical" evidence="1">
    <location>
        <begin position="6"/>
        <end position="28"/>
    </location>
</feature>
<sequence length="654" mass="66403">MSWASAAPAVVTAVLVLVVPGGVVGWAAGLRGIPAWGASAPLSVTVVALAAVGADLAGVRWGAAPVVVATVVAAVVGWGVGRLLGTPVAADPRWLRGSAVSATVLGAGLCAGAVVAGVGSPDRVPQTYDAVFHLNVVQRALETGSVSSLRIGTLSSPERQSAFYPGAWHAVTALVAETGVSAVVAASAVSVALALVWPFGCLALVRQALGPRLPALVAGGLLAGAFGAAPFLLLSYGTVWPNALGTVLLPPVLAAMVSAVGLSRRPVAGRRRSAAVVLGAAPALGLAHPNVVVTAAVYAVPLTAVALAWGPWRGRSLRQSGIRWVAWLLGCLGLLWVVTRSSLLAVTRGTDWRAAESLAQAVGEGLVVAPRGLPVAAVAAALSLLGVASAALRPRLRWLLGCHVAVGALFVLAAGSDSALAQALTGPWYNDAFRLGALLPVTAVPLAALGVAELSDRVADRLPVRGPRRAPLVAAVAVLATTGLAGLQGATVGANAGVVQRWYGQAALAGPAEQRLFTELRDVVPAGAVIAGNPWNGSALAEAVGGREVLFPHLSGSWGSERTTVASSLVDVRTDPAACAAARALKVDYVLAGPSAFWRDDRRQRIYAGLDVSQAAGFEPVAHGGRLTLYKVPPCEEDRETTVHDTVTTRRKDP</sequence>
<dbReference type="OrthoDB" id="3169698at2"/>
<dbReference type="Proteomes" id="UP000199019">
    <property type="component" value="Unassembled WGS sequence"/>
</dbReference>
<feature type="transmembrane region" description="Helical" evidence="1">
    <location>
        <begin position="66"/>
        <end position="85"/>
    </location>
</feature>
<keyword evidence="1" id="KW-0472">Membrane</keyword>
<keyword evidence="3" id="KW-1185">Reference proteome</keyword>
<feature type="transmembrane region" description="Helical" evidence="1">
    <location>
        <begin position="373"/>
        <end position="392"/>
    </location>
</feature>
<feature type="transmembrane region" description="Helical" evidence="1">
    <location>
        <begin position="324"/>
        <end position="343"/>
    </location>
</feature>
<feature type="transmembrane region" description="Helical" evidence="1">
    <location>
        <begin position="274"/>
        <end position="289"/>
    </location>
</feature>
<keyword evidence="1" id="KW-1133">Transmembrane helix</keyword>
<evidence type="ECO:0000256" key="1">
    <source>
        <dbReference type="SAM" id="Phobius"/>
    </source>
</evidence>
<dbReference type="InterPro" id="IPR046671">
    <property type="entry name" value="DUF6541"/>
</dbReference>
<feature type="transmembrane region" description="Helical" evidence="1">
    <location>
        <begin position="216"/>
        <end position="237"/>
    </location>
</feature>
<dbReference type="AlphaFoldDB" id="A0A1H9TIZ1"/>
<organism evidence="2 3">
    <name type="scientific">Pedococcus cremeus</name>
    <dbReference type="NCBI Taxonomy" id="587636"/>
    <lineage>
        <taxon>Bacteria</taxon>
        <taxon>Bacillati</taxon>
        <taxon>Actinomycetota</taxon>
        <taxon>Actinomycetes</taxon>
        <taxon>Micrococcales</taxon>
        <taxon>Intrasporangiaceae</taxon>
        <taxon>Pedococcus</taxon>
    </lineage>
</organism>
<feature type="transmembrane region" description="Helical" evidence="1">
    <location>
        <begin position="35"/>
        <end position="54"/>
    </location>
</feature>
<feature type="transmembrane region" description="Helical" evidence="1">
    <location>
        <begin position="472"/>
        <end position="491"/>
    </location>
</feature>
<protein>
    <submittedName>
        <fullName evidence="2">Uncharacterized protein</fullName>
    </submittedName>
</protein>
<reference evidence="3" key="1">
    <citation type="submission" date="2016-10" db="EMBL/GenBank/DDBJ databases">
        <authorList>
            <person name="Varghese N."/>
            <person name="Submissions S."/>
        </authorList>
    </citation>
    <scope>NUCLEOTIDE SEQUENCE [LARGE SCALE GENOMIC DNA]</scope>
    <source>
        <strain evidence="3">CGMCC 1.6963</strain>
    </source>
</reference>
<dbReference type="RefSeq" id="WP_091757022.1">
    <property type="nucleotide sequence ID" value="NZ_FOHB01000002.1"/>
</dbReference>
<proteinExistence type="predicted"/>
<feature type="transmembrane region" description="Helical" evidence="1">
    <location>
        <begin position="432"/>
        <end position="452"/>
    </location>
</feature>
<feature type="transmembrane region" description="Helical" evidence="1">
    <location>
        <begin position="295"/>
        <end position="312"/>
    </location>
</feature>
<dbReference type="Pfam" id="PF20176">
    <property type="entry name" value="DUF6541"/>
    <property type="match status" value="1"/>
</dbReference>
<evidence type="ECO:0000313" key="2">
    <source>
        <dbReference type="EMBL" id="SER97066.1"/>
    </source>
</evidence>
<feature type="transmembrane region" description="Helical" evidence="1">
    <location>
        <begin position="399"/>
        <end position="420"/>
    </location>
</feature>
<feature type="transmembrane region" description="Helical" evidence="1">
    <location>
        <begin position="243"/>
        <end position="262"/>
    </location>
</feature>
<keyword evidence="1" id="KW-0812">Transmembrane</keyword>
<accession>A0A1H9TIZ1</accession>
<evidence type="ECO:0000313" key="3">
    <source>
        <dbReference type="Proteomes" id="UP000199019"/>
    </source>
</evidence>
<feature type="transmembrane region" description="Helical" evidence="1">
    <location>
        <begin position="97"/>
        <end position="118"/>
    </location>
</feature>
<name>A0A1H9TIZ1_9MICO</name>
<feature type="transmembrane region" description="Helical" evidence="1">
    <location>
        <begin position="182"/>
        <end position="204"/>
    </location>
</feature>
<dbReference type="STRING" id="587636.SAMN05216199_1633"/>